<gene>
    <name evidence="1" type="ORF">GCM10023336_21120</name>
</gene>
<sequence length="178" mass="19079">MNLSRTLAHRRSFLTVSGAIALLIALPGCGGSTQKREYTVPDSLCGTSVDAQALSAFLPSGKRLMTKATTTAQGFKCGVTVDGKLVVTTSQEWWNAMSVREFARGMTLDDPDHDTDDGVYAYSGHQAFGKADSCHSAKHKGQVLFTAIQATGSDHRDAGAMKRLITRYTQASTKTRCG</sequence>
<organism evidence="1 2">
    <name type="scientific">Streptomyces similanensis</name>
    <dbReference type="NCBI Taxonomy" id="1274988"/>
    <lineage>
        <taxon>Bacteria</taxon>
        <taxon>Bacillati</taxon>
        <taxon>Actinomycetota</taxon>
        <taxon>Actinomycetes</taxon>
        <taxon>Kitasatosporales</taxon>
        <taxon>Streptomycetaceae</taxon>
        <taxon>Streptomyces</taxon>
    </lineage>
</organism>
<keyword evidence="2" id="KW-1185">Reference proteome</keyword>
<dbReference type="EMBL" id="BAABKC010000029">
    <property type="protein sequence ID" value="GAA5051993.1"/>
    <property type="molecule type" value="Genomic_DNA"/>
</dbReference>
<evidence type="ECO:0000313" key="2">
    <source>
        <dbReference type="Proteomes" id="UP001500124"/>
    </source>
</evidence>
<reference evidence="2" key="1">
    <citation type="journal article" date="2019" name="Int. J. Syst. Evol. Microbiol.">
        <title>The Global Catalogue of Microorganisms (GCM) 10K type strain sequencing project: providing services to taxonomists for standard genome sequencing and annotation.</title>
        <authorList>
            <consortium name="The Broad Institute Genomics Platform"/>
            <consortium name="The Broad Institute Genome Sequencing Center for Infectious Disease"/>
            <person name="Wu L."/>
            <person name="Ma J."/>
        </authorList>
    </citation>
    <scope>NUCLEOTIDE SEQUENCE [LARGE SCALE GENOMIC DNA]</scope>
    <source>
        <strain evidence="2">JCM 18410</strain>
    </source>
</reference>
<dbReference type="Proteomes" id="UP001500124">
    <property type="component" value="Unassembled WGS sequence"/>
</dbReference>
<evidence type="ECO:0008006" key="3">
    <source>
        <dbReference type="Google" id="ProtNLM"/>
    </source>
</evidence>
<name>A0ABP9K5V3_9ACTN</name>
<protein>
    <recommendedName>
        <fullName evidence="3">DUF3558 domain-containing protein</fullName>
    </recommendedName>
</protein>
<proteinExistence type="predicted"/>
<accession>A0ABP9K5V3</accession>
<evidence type="ECO:0000313" key="1">
    <source>
        <dbReference type="EMBL" id="GAA5051993.1"/>
    </source>
</evidence>
<comment type="caution">
    <text evidence="1">The sequence shown here is derived from an EMBL/GenBank/DDBJ whole genome shotgun (WGS) entry which is preliminary data.</text>
</comment>